<reference evidence="2 3" key="1">
    <citation type="submission" date="2020-03" db="EMBL/GenBank/DDBJ databases">
        <authorList>
            <person name="Kim M.K."/>
        </authorList>
    </citation>
    <scope>NUCLEOTIDE SEQUENCE [LARGE SCALE GENOMIC DNA]</scope>
    <source>
        <strain evidence="2 3">BT328</strain>
    </source>
</reference>
<dbReference type="Proteomes" id="UP000501802">
    <property type="component" value="Chromosome"/>
</dbReference>
<dbReference type="GO" id="GO:0009231">
    <property type="term" value="P:riboflavin biosynthetic process"/>
    <property type="evidence" value="ECO:0007669"/>
    <property type="project" value="InterPro"/>
</dbReference>
<dbReference type="EMBL" id="CP050063">
    <property type="protein sequence ID" value="QIP17335.1"/>
    <property type="molecule type" value="Genomic_DNA"/>
</dbReference>
<dbReference type="InterPro" id="IPR024072">
    <property type="entry name" value="DHFR-like_dom_sf"/>
</dbReference>
<dbReference type="AlphaFoldDB" id="A0A6G9AYG6"/>
<organism evidence="2 3">
    <name type="scientific">Spirosoma aureum</name>
    <dbReference type="NCBI Taxonomy" id="2692134"/>
    <lineage>
        <taxon>Bacteria</taxon>
        <taxon>Pseudomonadati</taxon>
        <taxon>Bacteroidota</taxon>
        <taxon>Cytophagia</taxon>
        <taxon>Cytophagales</taxon>
        <taxon>Cytophagaceae</taxon>
        <taxon>Spirosoma</taxon>
    </lineage>
</organism>
<dbReference type="SUPFAM" id="SSF53597">
    <property type="entry name" value="Dihydrofolate reductase-like"/>
    <property type="match status" value="1"/>
</dbReference>
<feature type="domain" description="Bacterial bifunctional deaminase-reductase C-terminal" evidence="1">
    <location>
        <begin position="9"/>
        <end position="65"/>
    </location>
</feature>
<gene>
    <name evidence="2" type="ORF">G8759_34195</name>
</gene>
<accession>A0A6G9AYG6</accession>
<dbReference type="GO" id="GO:0008703">
    <property type="term" value="F:5-amino-6-(5-phosphoribosylamino)uracil reductase activity"/>
    <property type="evidence" value="ECO:0007669"/>
    <property type="project" value="InterPro"/>
</dbReference>
<dbReference type="RefSeq" id="WP_167218093.1">
    <property type="nucleotide sequence ID" value="NZ_CP050063.1"/>
</dbReference>
<protein>
    <recommendedName>
        <fullName evidence="1">Bacterial bifunctional deaminase-reductase C-terminal domain-containing protein</fullName>
    </recommendedName>
</protein>
<dbReference type="Pfam" id="PF01872">
    <property type="entry name" value="RibD_C"/>
    <property type="match status" value="1"/>
</dbReference>
<proteinExistence type="predicted"/>
<keyword evidence="3" id="KW-1185">Reference proteome</keyword>
<evidence type="ECO:0000313" key="2">
    <source>
        <dbReference type="EMBL" id="QIP17335.1"/>
    </source>
</evidence>
<name>A0A6G9AYG6_9BACT</name>
<dbReference type="InterPro" id="IPR002734">
    <property type="entry name" value="RibDG_C"/>
</dbReference>
<evidence type="ECO:0000313" key="3">
    <source>
        <dbReference type="Proteomes" id="UP000501802"/>
    </source>
</evidence>
<dbReference type="Gene3D" id="3.40.430.10">
    <property type="entry name" value="Dihydrofolate Reductase, subunit A"/>
    <property type="match status" value="1"/>
</dbReference>
<evidence type="ECO:0000259" key="1">
    <source>
        <dbReference type="Pfam" id="PF01872"/>
    </source>
</evidence>
<sequence length="68" mass="7333">MEVTTPIVHSNPAEVLLKLKQQPGNKISVDSVSLLPKLIAAGLIDEFHLVVQPVMVGKGKQLLNGYSQ</sequence>
<dbReference type="KEGG" id="spib:G8759_34195"/>